<evidence type="ECO:0000313" key="3">
    <source>
        <dbReference type="Proteomes" id="UP001596513"/>
    </source>
</evidence>
<dbReference type="PANTHER" id="PTHR39162:SF1">
    <property type="entry name" value="SPORULATION PROTEIN YTFJ"/>
    <property type="match status" value="1"/>
</dbReference>
<reference evidence="3" key="1">
    <citation type="journal article" date="2019" name="Int. J. Syst. Evol. Microbiol.">
        <title>The Global Catalogue of Microorganisms (GCM) 10K type strain sequencing project: providing services to taxonomists for standard genome sequencing and annotation.</title>
        <authorList>
            <consortium name="The Broad Institute Genomics Platform"/>
            <consortium name="The Broad Institute Genome Sequencing Center for Infectious Disease"/>
            <person name="Wu L."/>
            <person name="Ma J."/>
        </authorList>
    </citation>
    <scope>NUCLEOTIDE SEQUENCE [LARGE SCALE GENOMIC DNA]</scope>
    <source>
        <strain evidence="3">JCM 19635</strain>
    </source>
</reference>
<dbReference type="Pfam" id="PF09579">
    <property type="entry name" value="Spore_YtfJ"/>
    <property type="match status" value="1"/>
</dbReference>
<keyword evidence="1" id="KW-0472">Membrane</keyword>
<keyword evidence="1" id="KW-1133">Transmembrane helix</keyword>
<dbReference type="RefSeq" id="WP_380206855.1">
    <property type="nucleotide sequence ID" value="NZ_JBHTEK010000005.1"/>
</dbReference>
<evidence type="ECO:0000256" key="1">
    <source>
        <dbReference type="SAM" id="Phobius"/>
    </source>
</evidence>
<accession>A0ABW2UBS7</accession>
<dbReference type="Proteomes" id="UP001596513">
    <property type="component" value="Unassembled WGS sequence"/>
</dbReference>
<keyword evidence="3" id="KW-1185">Reference proteome</keyword>
<comment type="caution">
    <text evidence="2">The sequence shown here is derived from an EMBL/GenBank/DDBJ whole genome shotgun (WGS) entry which is preliminary data.</text>
</comment>
<keyword evidence="1" id="KW-0812">Transmembrane</keyword>
<name>A0ABW2UBS7_9BACT</name>
<dbReference type="PANTHER" id="PTHR39162">
    <property type="entry name" value="GLL3345 PROTEIN"/>
    <property type="match status" value="1"/>
</dbReference>
<sequence length="140" mass="14549">MNPVGTDLFDANAAPANSMVERLAQILSNSVSARTVFSTPVERDGVTVIPVARAYYGFGGGSGTSPKAGPGSGGGGGASIMPMGYIEIKDGSTRFRGIRRSAVPLVAVSGMVALLLLRSIPGLWRRPRIGAEKGRAQRVY</sequence>
<evidence type="ECO:0000313" key="2">
    <source>
        <dbReference type="EMBL" id="MFC7671008.1"/>
    </source>
</evidence>
<organism evidence="2 3">
    <name type="scientific">Hymenobacter humi</name>
    <dbReference type="NCBI Taxonomy" id="1411620"/>
    <lineage>
        <taxon>Bacteria</taxon>
        <taxon>Pseudomonadati</taxon>
        <taxon>Bacteroidota</taxon>
        <taxon>Cytophagia</taxon>
        <taxon>Cytophagales</taxon>
        <taxon>Hymenobacteraceae</taxon>
        <taxon>Hymenobacter</taxon>
    </lineage>
</organism>
<dbReference type="EMBL" id="JBHTEK010000005">
    <property type="protein sequence ID" value="MFC7671008.1"/>
    <property type="molecule type" value="Genomic_DNA"/>
</dbReference>
<dbReference type="InterPro" id="IPR014229">
    <property type="entry name" value="Spore_YtfJ"/>
</dbReference>
<gene>
    <name evidence="2" type="ORF">ACFQT0_29160</name>
</gene>
<feature type="transmembrane region" description="Helical" evidence="1">
    <location>
        <begin position="102"/>
        <end position="120"/>
    </location>
</feature>
<proteinExistence type="predicted"/>
<protein>
    <submittedName>
        <fullName evidence="2">Spore germination protein GerW family protein</fullName>
    </submittedName>
</protein>